<accession>A0A1B0FQB1</accession>
<dbReference type="VEuPathDB" id="VectorBase:GMOY006115"/>
<sequence>MEICIINAYTLYKTIKKQKGQKPKTHLKFAKQLVDELIGSFRVKRIKKSCSSISESRLNGKLHVMRRGTKKGLRETTEYCDTCPNKPRMHMGHCFHKYQTKLNYKI</sequence>
<evidence type="ECO:0000313" key="1">
    <source>
        <dbReference type="EnsemblMetazoa" id="GMOY006115-PA"/>
    </source>
</evidence>
<evidence type="ECO:0008006" key="3">
    <source>
        <dbReference type="Google" id="ProtNLM"/>
    </source>
</evidence>
<dbReference type="Proteomes" id="UP000092444">
    <property type="component" value="Unassembled WGS sequence"/>
</dbReference>
<organism evidence="1 2">
    <name type="scientific">Glossina morsitans morsitans</name>
    <name type="common">Savannah tsetse fly</name>
    <dbReference type="NCBI Taxonomy" id="37546"/>
    <lineage>
        <taxon>Eukaryota</taxon>
        <taxon>Metazoa</taxon>
        <taxon>Ecdysozoa</taxon>
        <taxon>Arthropoda</taxon>
        <taxon>Hexapoda</taxon>
        <taxon>Insecta</taxon>
        <taxon>Pterygota</taxon>
        <taxon>Neoptera</taxon>
        <taxon>Endopterygota</taxon>
        <taxon>Diptera</taxon>
        <taxon>Brachycera</taxon>
        <taxon>Muscomorpha</taxon>
        <taxon>Hippoboscoidea</taxon>
        <taxon>Glossinidae</taxon>
        <taxon>Glossina</taxon>
    </lineage>
</organism>
<protein>
    <recommendedName>
        <fullName evidence="3">PiggyBac transposable element-derived protein 4 C-terminal zinc-ribbon domain-containing protein</fullName>
    </recommendedName>
</protein>
<dbReference type="EMBL" id="CCAG010017087">
    <property type="status" value="NOT_ANNOTATED_CDS"/>
    <property type="molecule type" value="Genomic_DNA"/>
</dbReference>
<reference evidence="1" key="1">
    <citation type="submission" date="2020-05" db="UniProtKB">
        <authorList>
            <consortium name="EnsemblMetazoa"/>
        </authorList>
    </citation>
    <scope>IDENTIFICATION</scope>
    <source>
        <strain evidence="1">Yale</strain>
    </source>
</reference>
<proteinExistence type="predicted"/>
<evidence type="ECO:0000313" key="2">
    <source>
        <dbReference type="Proteomes" id="UP000092444"/>
    </source>
</evidence>
<dbReference type="EnsemblMetazoa" id="GMOY006115-RA">
    <property type="protein sequence ID" value="GMOY006115-PA"/>
    <property type="gene ID" value="GMOY006115"/>
</dbReference>
<keyword evidence="2" id="KW-1185">Reference proteome</keyword>
<dbReference type="AlphaFoldDB" id="A0A1B0FQB1"/>
<name>A0A1B0FQB1_GLOMM</name>